<evidence type="ECO:0000313" key="8">
    <source>
        <dbReference type="EMBL" id="ACO69834.1"/>
    </source>
</evidence>
<organism evidence="8 9">
    <name type="scientific">Micromonas commoda (strain RCC299 / NOUM17 / CCMP2709)</name>
    <name type="common">Picoplanktonic green alga</name>
    <dbReference type="NCBI Taxonomy" id="296587"/>
    <lineage>
        <taxon>Eukaryota</taxon>
        <taxon>Viridiplantae</taxon>
        <taxon>Chlorophyta</taxon>
        <taxon>Mamiellophyceae</taxon>
        <taxon>Mamiellales</taxon>
        <taxon>Mamiellaceae</taxon>
        <taxon>Micromonas</taxon>
    </lineage>
</organism>
<dbReference type="InterPro" id="IPR025761">
    <property type="entry name" value="FFD_box"/>
</dbReference>
<reference evidence="8 9" key="1">
    <citation type="journal article" date="2009" name="Science">
        <title>Green evolution and dynamic adaptations revealed by genomes of the marine picoeukaryotes Micromonas.</title>
        <authorList>
            <person name="Worden A.Z."/>
            <person name="Lee J.H."/>
            <person name="Mock T."/>
            <person name="Rouze P."/>
            <person name="Simmons M.P."/>
            <person name="Aerts A.L."/>
            <person name="Allen A.E."/>
            <person name="Cuvelier M.L."/>
            <person name="Derelle E."/>
            <person name="Everett M.V."/>
            <person name="Foulon E."/>
            <person name="Grimwood J."/>
            <person name="Gundlach H."/>
            <person name="Henrissat B."/>
            <person name="Napoli C."/>
            <person name="McDonald S.M."/>
            <person name="Parker M.S."/>
            <person name="Rombauts S."/>
            <person name="Salamov A."/>
            <person name="Von Dassow P."/>
            <person name="Badger J.H."/>
            <person name="Coutinho P.M."/>
            <person name="Demir E."/>
            <person name="Dubchak I."/>
            <person name="Gentemann C."/>
            <person name="Eikrem W."/>
            <person name="Gready J.E."/>
            <person name="John U."/>
            <person name="Lanier W."/>
            <person name="Lindquist E.A."/>
            <person name="Lucas S."/>
            <person name="Mayer K.F."/>
            <person name="Moreau H."/>
            <person name="Not F."/>
            <person name="Otillar R."/>
            <person name="Panaud O."/>
            <person name="Pangilinan J."/>
            <person name="Paulsen I."/>
            <person name="Piegu B."/>
            <person name="Poliakov A."/>
            <person name="Robbens S."/>
            <person name="Schmutz J."/>
            <person name="Toulza E."/>
            <person name="Wyss T."/>
            <person name="Zelensky A."/>
            <person name="Zhou K."/>
            <person name="Armbrust E.V."/>
            <person name="Bhattacharya D."/>
            <person name="Goodenough U.W."/>
            <person name="Van de Peer Y."/>
            <person name="Grigoriev I.V."/>
        </authorList>
    </citation>
    <scope>NUCLEOTIDE SEQUENCE [LARGE SCALE GENOMIC DNA]</scope>
    <source>
        <strain evidence="9">RCC299 / NOUM17</strain>
    </source>
</reference>
<name>C1FHK0_MICCC</name>
<dbReference type="PANTHER" id="PTHR13586">
    <property type="entry name" value="SCD6 PROTEIN-RELATED"/>
    <property type="match status" value="1"/>
</dbReference>
<dbReference type="SMART" id="SM01271">
    <property type="entry name" value="LSM14"/>
    <property type="match status" value="1"/>
</dbReference>
<evidence type="ECO:0000256" key="3">
    <source>
        <dbReference type="SAM" id="MobiDB-lite"/>
    </source>
</evidence>
<evidence type="ECO:0000313" key="9">
    <source>
        <dbReference type="Proteomes" id="UP000002009"/>
    </source>
</evidence>
<sequence length="380" mass="40104">MAQAQQYIGSKISLISKSEIRYEGILHDINNVDSSLTVQNVKSYGTEGRKKVGPQIPPSAEIYDYIVFKGTDIQDIQIEQSGAPQQRPPQQQAPAPAPAPQHQAPPPQNYQQLQYQQPPRQQYQQPAPAPAPAAPPSNPWNRAPVAQPAPVMRQQQQQQQQQRRQAPAPAPAPAPAAPKPKPTSFAAAIGGGGGGVQPKGQVARVPSSTVGGRAPPAPRAGTAGGRGGARVPAPRAGPAPVMGDGFLPTRMAVPQEDFDFNAAFSKFNKEELFNKAEMKKALPDVSAGPTYVKDDFFDTMSCEALEKQQEMQQQGGRARFAQMRRHDMETFGAAGGARRTQDQGGRGGRGAPGGRGAAGQGGRGGRGAGQGGRGGRGGRR</sequence>
<feature type="region of interest" description="Disordered" evidence="3">
    <location>
        <begin position="81"/>
        <end position="239"/>
    </location>
</feature>
<dbReference type="PANTHER" id="PTHR13586:SF0">
    <property type="entry name" value="TRAILER HITCH, ISOFORM H"/>
    <property type="match status" value="1"/>
</dbReference>
<dbReference type="InterPro" id="IPR047575">
    <property type="entry name" value="Sm"/>
</dbReference>
<dbReference type="InterPro" id="IPR025609">
    <property type="entry name" value="Lsm14-like_N"/>
</dbReference>
<feature type="compositionally biased region" description="Low complexity" evidence="3">
    <location>
        <begin position="229"/>
        <end position="239"/>
    </location>
</feature>
<keyword evidence="9" id="KW-1185">Reference proteome</keyword>
<dbReference type="GO" id="GO:0033962">
    <property type="term" value="P:P-body assembly"/>
    <property type="evidence" value="ECO:0007669"/>
    <property type="project" value="TreeGrafter"/>
</dbReference>
<dbReference type="Proteomes" id="UP000002009">
    <property type="component" value="Chromosome 10"/>
</dbReference>
<dbReference type="GO" id="GO:0000932">
    <property type="term" value="C:P-body"/>
    <property type="evidence" value="ECO:0007669"/>
    <property type="project" value="TreeGrafter"/>
</dbReference>
<dbReference type="Gene3D" id="2.30.30.100">
    <property type="match status" value="1"/>
</dbReference>
<dbReference type="RefSeq" id="XP_002508576.1">
    <property type="nucleotide sequence ID" value="XM_002508530.1"/>
</dbReference>
<evidence type="ECO:0000256" key="1">
    <source>
        <dbReference type="PROSITE-ProRule" id="PRU00846"/>
    </source>
</evidence>
<feature type="compositionally biased region" description="Pro residues" evidence="3">
    <location>
        <begin position="127"/>
        <end position="138"/>
    </location>
</feature>
<feature type="short sequence motif" description="FFD box" evidence="1">
    <location>
        <begin position="289"/>
        <end position="304"/>
    </location>
</feature>
<dbReference type="PROSITE" id="PS51512">
    <property type="entry name" value="DFDF"/>
    <property type="match status" value="1"/>
</dbReference>
<dbReference type="CDD" id="cd01736">
    <property type="entry name" value="LSm14_N"/>
    <property type="match status" value="1"/>
</dbReference>
<dbReference type="GO" id="GO:0003729">
    <property type="term" value="F:mRNA binding"/>
    <property type="evidence" value="ECO:0007669"/>
    <property type="project" value="TreeGrafter"/>
</dbReference>
<dbReference type="FunCoup" id="C1FHK0">
    <property type="interactions" value="2074"/>
</dbReference>
<dbReference type="GO" id="GO:0034063">
    <property type="term" value="P:stress granule assembly"/>
    <property type="evidence" value="ECO:0007669"/>
    <property type="project" value="TreeGrafter"/>
</dbReference>
<protein>
    <recommendedName>
        <fullName evidence="10">DFDF domain-containing protein</fullName>
    </recommendedName>
</protein>
<feature type="domain" description="DFDF" evidence="4">
    <location>
        <begin position="246"/>
        <end position="282"/>
    </location>
</feature>
<dbReference type="SMART" id="SM01199">
    <property type="entry name" value="FDF"/>
    <property type="match status" value="1"/>
</dbReference>
<feature type="domain" description="Sm" evidence="7">
    <location>
        <begin position="1"/>
        <end position="82"/>
    </location>
</feature>
<evidence type="ECO:0008006" key="10">
    <source>
        <dbReference type="Google" id="ProtNLM"/>
    </source>
</evidence>
<dbReference type="InterPro" id="IPR025768">
    <property type="entry name" value="TFG_box"/>
</dbReference>
<dbReference type="PROSITE" id="PS51536">
    <property type="entry name" value="TFG"/>
    <property type="match status" value="1"/>
</dbReference>
<feature type="domain" description="TFG box profile" evidence="6">
    <location>
        <begin position="315"/>
        <end position="335"/>
    </location>
</feature>
<feature type="compositionally biased region" description="Low complexity" evidence="3">
    <location>
        <begin position="142"/>
        <end position="167"/>
    </location>
</feature>
<dbReference type="STRING" id="296587.C1FHK0"/>
<dbReference type="InterPro" id="IPR025762">
    <property type="entry name" value="DFDF"/>
</dbReference>
<dbReference type="InterPro" id="IPR019050">
    <property type="entry name" value="FDF_dom"/>
</dbReference>
<proteinExistence type="predicted"/>
<dbReference type="PROSITE" id="PS51513">
    <property type="entry name" value="FFD"/>
    <property type="match status" value="1"/>
</dbReference>
<dbReference type="SUPFAM" id="SSF50182">
    <property type="entry name" value="Sm-like ribonucleoproteins"/>
    <property type="match status" value="1"/>
</dbReference>
<dbReference type="AlphaFoldDB" id="C1FHK0"/>
<feature type="domain" description="FFD box profile" evidence="5">
    <location>
        <begin position="289"/>
        <end position="304"/>
    </location>
</feature>
<dbReference type="KEGG" id="mis:MICPUN_102818"/>
<evidence type="ECO:0000259" key="5">
    <source>
        <dbReference type="PROSITE" id="PS51513"/>
    </source>
</evidence>
<feature type="compositionally biased region" description="Pro residues" evidence="3">
    <location>
        <begin position="168"/>
        <end position="181"/>
    </location>
</feature>
<dbReference type="Pfam" id="PF12701">
    <property type="entry name" value="LSM14"/>
    <property type="match status" value="1"/>
</dbReference>
<dbReference type="EMBL" id="CP001576">
    <property type="protein sequence ID" value="ACO69834.1"/>
    <property type="molecule type" value="Genomic_DNA"/>
</dbReference>
<accession>C1FHK0</accession>
<evidence type="ECO:0000259" key="4">
    <source>
        <dbReference type="PROSITE" id="PS51512"/>
    </source>
</evidence>
<dbReference type="InParanoid" id="C1FHK0"/>
<dbReference type="OMA" id="WYPPPGH"/>
<dbReference type="Pfam" id="PF09532">
    <property type="entry name" value="FDF"/>
    <property type="match status" value="1"/>
</dbReference>
<dbReference type="eggNOG" id="KOG1073">
    <property type="taxonomic scope" value="Eukaryota"/>
</dbReference>
<evidence type="ECO:0000259" key="6">
    <source>
        <dbReference type="PROSITE" id="PS51536"/>
    </source>
</evidence>
<dbReference type="InterPro" id="IPR010920">
    <property type="entry name" value="LSM_dom_sf"/>
</dbReference>
<dbReference type="PROSITE" id="PS52002">
    <property type="entry name" value="SM"/>
    <property type="match status" value="1"/>
</dbReference>
<dbReference type="GeneID" id="8247133"/>
<feature type="short sequence motif" description="TFG box" evidence="2">
    <location>
        <begin position="315"/>
        <end position="335"/>
    </location>
</feature>
<evidence type="ECO:0000259" key="7">
    <source>
        <dbReference type="PROSITE" id="PS52002"/>
    </source>
</evidence>
<evidence type="ECO:0000256" key="2">
    <source>
        <dbReference type="PROSITE-ProRule" id="PRU00869"/>
    </source>
</evidence>
<dbReference type="OrthoDB" id="21539at2759"/>
<gene>
    <name evidence="8" type="ORF">MICPUN_102818</name>
</gene>
<feature type="region of interest" description="Disordered" evidence="3">
    <location>
        <begin position="330"/>
        <end position="380"/>
    </location>
</feature>
<feature type="compositionally biased region" description="Gly residues" evidence="3">
    <location>
        <begin position="344"/>
        <end position="380"/>
    </location>
</feature>
<feature type="compositionally biased region" description="Low complexity" evidence="3">
    <location>
        <begin position="109"/>
        <end position="126"/>
    </location>
</feature>
<feature type="compositionally biased region" description="Low complexity" evidence="3">
    <location>
        <begin position="83"/>
        <end position="94"/>
    </location>
</feature>
<feature type="compositionally biased region" description="Pro residues" evidence="3">
    <location>
        <begin position="95"/>
        <end position="108"/>
    </location>
</feature>